<evidence type="ECO:0000256" key="1">
    <source>
        <dbReference type="ARBA" id="ARBA00010290"/>
    </source>
</evidence>
<dbReference type="GO" id="GO:0046872">
    <property type="term" value="F:metal ion binding"/>
    <property type="evidence" value="ECO:0007669"/>
    <property type="project" value="UniProtKB-KW"/>
</dbReference>
<dbReference type="Pfam" id="PF00025">
    <property type="entry name" value="Arf"/>
    <property type="match status" value="1"/>
</dbReference>
<dbReference type="InterPro" id="IPR006689">
    <property type="entry name" value="Small_GTPase_ARF/SAR"/>
</dbReference>
<dbReference type="FunCoup" id="A0A1C7NET1">
    <property type="interactions" value="140"/>
</dbReference>
<keyword evidence="8" id="KW-0460">Magnesium</keyword>
<dbReference type="SMART" id="SM00177">
    <property type="entry name" value="ARF"/>
    <property type="match status" value="1"/>
</dbReference>
<evidence type="ECO:0000313" key="10">
    <source>
        <dbReference type="Proteomes" id="UP000093000"/>
    </source>
</evidence>
<feature type="binding site" evidence="8">
    <location>
        <position position="151"/>
    </location>
    <ligand>
        <name>Mg(2+)</name>
        <dbReference type="ChEBI" id="CHEBI:18420"/>
    </ligand>
</feature>
<feature type="binding site" evidence="7">
    <location>
        <begin position="144"/>
        <end position="151"/>
    </location>
    <ligand>
        <name>GTP</name>
        <dbReference type="ChEBI" id="CHEBI:37565"/>
    </ligand>
</feature>
<organism evidence="9 10">
    <name type="scientific">Choanephora cucurbitarum</name>
    <dbReference type="NCBI Taxonomy" id="101091"/>
    <lineage>
        <taxon>Eukaryota</taxon>
        <taxon>Fungi</taxon>
        <taxon>Fungi incertae sedis</taxon>
        <taxon>Mucoromycota</taxon>
        <taxon>Mucoromycotina</taxon>
        <taxon>Mucoromycetes</taxon>
        <taxon>Mucorales</taxon>
        <taxon>Mucorineae</taxon>
        <taxon>Choanephoraceae</taxon>
        <taxon>Choanephoroideae</taxon>
        <taxon>Choanephora</taxon>
    </lineage>
</organism>
<dbReference type="OrthoDB" id="2011769at2759"/>
<comment type="similarity">
    <text evidence="1">Belongs to the small GTPase superfamily. Arf family.</text>
</comment>
<dbReference type="SUPFAM" id="SSF52540">
    <property type="entry name" value="P-loop containing nucleoside triphosphate hydrolases"/>
    <property type="match status" value="1"/>
</dbReference>
<comment type="caution">
    <text evidence="9">The sequence shown here is derived from an EMBL/GenBank/DDBJ whole genome shotgun (WGS) entry which is preliminary data.</text>
</comment>
<feature type="binding site" evidence="7">
    <location>
        <position position="190"/>
    </location>
    <ligand>
        <name>GTP</name>
        <dbReference type="ChEBI" id="CHEBI:37565"/>
    </ligand>
</feature>
<dbReference type="InterPro" id="IPR045873">
    <property type="entry name" value="Arl2"/>
</dbReference>
<keyword evidence="4 7" id="KW-0342">GTP-binding</keyword>
<reference evidence="9 10" key="1">
    <citation type="submission" date="2016-03" db="EMBL/GenBank/DDBJ databases">
        <title>Choanephora cucurbitarum.</title>
        <authorList>
            <person name="Min B."/>
            <person name="Park H."/>
            <person name="Park J.-H."/>
            <person name="Shin H.-D."/>
            <person name="Choi I.-G."/>
        </authorList>
    </citation>
    <scope>NUCLEOTIDE SEQUENCE [LARGE SCALE GENOMIC DNA]</scope>
    <source>
        <strain evidence="9 10">KUS-F28377</strain>
    </source>
</reference>
<feature type="binding site" evidence="7">
    <location>
        <begin position="246"/>
        <end position="249"/>
    </location>
    <ligand>
        <name>GTP</name>
        <dbReference type="ChEBI" id="CHEBI:37565"/>
    </ligand>
</feature>
<dbReference type="InterPro" id="IPR005225">
    <property type="entry name" value="Small_GTP-bd"/>
</dbReference>
<dbReference type="InParanoid" id="A0A1C7NET1"/>
<accession>A0A1C7NET1</accession>
<dbReference type="PRINTS" id="PR00328">
    <property type="entry name" value="SAR1GTPBP"/>
</dbReference>
<name>A0A1C7NET1_9FUNG</name>
<dbReference type="SMART" id="SM00175">
    <property type="entry name" value="RAB"/>
    <property type="match status" value="1"/>
</dbReference>
<proteinExistence type="inferred from homology"/>
<evidence type="ECO:0000256" key="5">
    <source>
        <dbReference type="ARBA" id="ARBA00023288"/>
    </source>
</evidence>
<dbReference type="PANTHER" id="PTHR45697">
    <property type="entry name" value="ADP-RIBOSYLATION FACTOR-LIKE PROTEIN 2-RELATED"/>
    <property type="match status" value="1"/>
</dbReference>
<keyword evidence="5" id="KW-0449">Lipoprotein</keyword>
<dbReference type="PROSITE" id="PS51417">
    <property type="entry name" value="ARF"/>
    <property type="match status" value="1"/>
</dbReference>
<evidence type="ECO:0000256" key="4">
    <source>
        <dbReference type="ARBA" id="ARBA00023134"/>
    </source>
</evidence>
<dbReference type="Gene3D" id="3.40.50.300">
    <property type="entry name" value="P-loop containing nucleotide triphosphate hydrolases"/>
    <property type="match status" value="1"/>
</dbReference>
<dbReference type="EMBL" id="LUGH01000209">
    <property type="protein sequence ID" value="OBZ87633.1"/>
    <property type="molecule type" value="Genomic_DNA"/>
</dbReference>
<sequence length="305" mass="35332">MAVGYPLYHSEPVDWIDKETFKRLLRDYMKKKKSSKTIISFDMAMDIIKILSKEKRQSQIGTASFRYWARKRFVVQHLNQETYLCPKTMEGSHIKIGKPVCVAEEMMSVLIQAHDTGTSHRSFSATYRKKNRQHEKEMRILMLGLDNAGKTTILKRINGEPIDTISPTLGFNIKTLEHEDYKLNIWDVGGQKSIRSYWRNYFEQTDALVWVVDSADRLRLQDCQRELSQLLQEERLAGATLLVFANKQDIQGALTEQEIKEALELDLIKSHHWAILACSAVTGEHLLKGMDWVVHDVASRIYMLE</sequence>
<evidence type="ECO:0000256" key="8">
    <source>
        <dbReference type="PIRSR" id="PIRSR606689-2"/>
    </source>
</evidence>
<feature type="binding site" evidence="8">
    <location>
        <position position="168"/>
    </location>
    <ligand>
        <name>Mg(2+)</name>
        <dbReference type="ChEBI" id="CHEBI:18420"/>
    </ligand>
</feature>
<dbReference type="SMART" id="SM00178">
    <property type="entry name" value="SAR"/>
    <property type="match status" value="1"/>
</dbReference>
<dbReference type="Proteomes" id="UP000093000">
    <property type="component" value="Unassembled WGS sequence"/>
</dbReference>
<keyword evidence="10" id="KW-1185">Reference proteome</keyword>
<dbReference type="InterPro" id="IPR027417">
    <property type="entry name" value="P-loop_NTPase"/>
</dbReference>
<gene>
    <name evidence="9" type="primary">ARL2</name>
    <name evidence="9" type="ORF">A0J61_04316</name>
</gene>
<dbReference type="GO" id="GO:0003924">
    <property type="term" value="F:GTPase activity"/>
    <property type="evidence" value="ECO:0007669"/>
    <property type="project" value="InterPro"/>
</dbReference>
<dbReference type="STRING" id="101091.A0A1C7NET1"/>
<dbReference type="GO" id="GO:0005525">
    <property type="term" value="F:GTP binding"/>
    <property type="evidence" value="ECO:0007669"/>
    <property type="project" value="UniProtKB-KW"/>
</dbReference>
<evidence type="ECO:0000313" key="9">
    <source>
        <dbReference type="EMBL" id="OBZ87633.1"/>
    </source>
</evidence>
<dbReference type="CDD" id="cd04154">
    <property type="entry name" value="Arl2"/>
    <property type="match status" value="1"/>
</dbReference>
<evidence type="ECO:0000256" key="2">
    <source>
        <dbReference type="ARBA" id="ARBA00022707"/>
    </source>
</evidence>
<keyword evidence="3 7" id="KW-0547">Nucleotide-binding</keyword>
<evidence type="ECO:0000256" key="6">
    <source>
        <dbReference type="ARBA" id="ARBA00026198"/>
    </source>
</evidence>
<dbReference type="FunFam" id="3.40.50.300:FF:000393">
    <property type="entry name" value="ADP-ribosylation factor-like 2, arl2"/>
    <property type="match status" value="1"/>
</dbReference>
<evidence type="ECO:0000256" key="7">
    <source>
        <dbReference type="PIRSR" id="PIRSR606689-1"/>
    </source>
</evidence>
<dbReference type="NCBIfam" id="TIGR00231">
    <property type="entry name" value="small_GTP"/>
    <property type="match status" value="1"/>
</dbReference>
<dbReference type="InterPro" id="IPR044612">
    <property type="entry name" value="ARL2/3"/>
</dbReference>
<protein>
    <recommendedName>
        <fullName evidence="6">ADP-ribosylation factor-like protein 2</fullName>
    </recommendedName>
</protein>
<keyword evidence="2" id="KW-0519">Myristate</keyword>
<evidence type="ECO:0000256" key="3">
    <source>
        <dbReference type="ARBA" id="ARBA00022741"/>
    </source>
</evidence>
<keyword evidence="8" id="KW-0479">Metal-binding</keyword>
<dbReference type="AlphaFoldDB" id="A0A1C7NET1"/>